<keyword evidence="2" id="KW-0472">Membrane</keyword>
<feature type="transmembrane region" description="Helical" evidence="2">
    <location>
        <begin position="436"/>
        <end position="456"/>
    </location>
</feature>
<evidence type="ECO:0000256" key="1">
    <source>
        <dbReference type="SAM" id="MobiDB-lite"/>
    </source>
</evidence>
<accession>A0A1M5ULZ2</accession>
<dbReference type="PANTHER" id="PTHR21530">
    <property type="entry name" value="PHEROMONE SHUTDOWN PROTEIN"/>
    <property type="match status" value="1"/>
</dbReference>
<name>A0A1M5ULZ2_9EURY</name>
<sequence>MWAVSRDPDAPDSRISDAGGDPATDAAADPAPGGAPRPSNERGEGSVRVVGTAHVSEASVREVEETVAEERPDVVAVELDEGRYRQMKGETPDDLDPGDLLTGNTVFQFLAYWMLSYVQTRMGDRFDIEPGAELLAAVETAEDLGISVALVDRDIQVTIQRFWARLSGMEKLRMVGALAFGVTDPRVAGITFGLIVGVLLGPAIGLFGGAVGITDAVLTRVGVGALAGLVAGYLGFRAASLSLGGGAGRSGAGGVDGDAADAPDGVRTLGVAAVVAVAVAGAVTVTGVGVDAVAGLLSGTIVRAVGSLGLGLLAGVGVGALTAVAIDALGVAPDAAEAEYEEFDPDDLTDTDVVTAMMEEFRQFSPGGAEALIDERDAYIAHQLVGLREEGYDVVAVVGAGHRAGIESYLAEPASLPPMDSLVGTAKSGGIPWGKIAAFGISAAFIAFFVLLAMAGVRNEQLLTLFAAWFLINGVFAAGLAKLAGARWRSAGVGGAVAWMTSVNPLLAPGWFTGYMELRHLTVNVSDIGTLNELLSDETRPVRAIFSDMLDVPLFRLIVVVAATNVGSVIASLLFAAYVVPVFAGSLDASIADLMIRGARESARILWGAVT</sequence>
<evidence type="ECO:0000256" key="2">
    <source>
        <dbReference type="SAM" id="Phobius"/>
    </source>
</evidence>
<keyword evidence="2" id="KW-1133">Transmembrane helix</keyword>
<evidence type="ECO:0000313" key="3">
    <source>
        <dbReference type="EMBL" id="SHH63917.1"/>
    </source>
</evidence>
<reference evidence="3 4" key="1">
    <citation type="submission" date="2016-11" db="EMBL/GenBank/DDBJ databases">
        <authorList>
            <person name="Jaros S."/>
            <person name="Januszkiewicz K."/>
            <person name="Wedrychowicz H."/>
        </authorList>
    </citation>
    <scope>NUCLEOTIDE SEQUENCE [LARGE SCALE GENOMIC DNA]</scope>
    <source>
        <strain evidence="3 4">DSM 9297</strain>
    </source>
</reference>
<dbReference type="AlphaFoldDB" id="A0A1M5ULZ2"/>
<protein>
    <submittedName>
        <fullName evidence="3">TraB family protein</fullName>
    </submittedName>
</protein>
<dbReference type="Pfam" id="PF01963">
    <property type="entry name" value="TraB_PrgY_gumN"/>
    <property type="match status" value="2"/>
</dbReference>
<feature type="compositionally biased region" description="Low complexity" evidence="1">
    <location>
        <begin position="17"/>
        <end position="36"/>
    </location>
</feature>
<keyword evidence="4" id="KW-1185">Reference proteome</keyword>
<feature type="transmembrane region" description="Helical" evidence="2">
    <location>
        <begin position="217"/>
        <end position="236"/>
    </location>
</feature>
<dbReference type="InterPro" id="IPR046345">
    <property type="entry name" value="TraB_PrgY-like"/>
</dbReference>
<gene>
    <name evidence="3" type="ORF">SAMN05443636_3063</name>
</gene>
<feature type="transmembrane region" description="Helical" evidence="2">
    <location>
        <begin position="493"/>
        <end position="512"/>
    </location>
</feature>
<dbReference type="PANTHER" id="PTHR21530:SF7">
    <property type="entry name" value="TRAB DOMAIN-CONTAINING PROTEIN"/>
    <property type="match status" value="1"/>
</dbReference>
<dbReference type="Proteomes" id="UP000184357">
    <property type="component" value="Unassembled WGS sequence"/>
</dbReference>
<dbReference type="STRING" id="43928.SAMN05443636_3063"/>
<dbReference type="EMBL" id="FQWV01000011">
    <property type="protein sequence ID" value="SHH63917.1"/>
    <property type="molecule type" value="Genomic_DNA"/>
</dbReference>
<dbReference type="CDD" id="cd14726">
    <property type="entry name" value="TraB_PrgY-like"/>
    <property type="match status" value="1"/>
</dbReference>
<evidence type="ECO:0000313" key="4">
    <source>
        <dbReference type="Proteomes" id="UP000184357"/>
    </source>
</evidence>
<organism evidence="3 4">
    <name type="scientific">Halobaculum gomorrense</name>
    <dbReference type="NCBI Taxonomy" id="43928"/>
    <lineage>
        <taxon>Archaea</taxon>
        <taxon>Methanobacteriati</taxon>
        <taxon>Methanobacteriota</taxon>
        <taxon>Stenosarchaea group</taxon>
        <taxon>Halobacteria</taxon>
        <taxon>Halobacteriales</taxon>
        <taxon>Haloferacaceae</taxon>
        <taxon>Halobaculum</taxon>
    </lineage>
</organism>
<feature type="transmembrane region" description="Helical" evidence="2">
    <location>
        <begin position="554"/>
        <end position="580"/>
    </location>
</feature>
<feature type="transmembrane region" description="Helical" evidence="2">
    <location>
        <begin position="462"/>
        <end position="481"/>
    </location>
</feature>
<feature type="compositionally biased region" description="Basic and acidic residues" evidence="1">
    <location>
        <begin position="1"/>
        <end position="15"/>
    </location>
</feature>
<proteinExistence type="predicted"/>
<keyword evidence="2" id="KW-0812">Transmembrane</keyword>
<feature type="region of interest" description="Disordered" evidence="1">
    <location>
        <begin position="1"/>
        <end position="53"/>
    </location>
</feature>
<feature type="transmembrane region" description="Helical" evidence="2">
    <location>
        <begin position="187"/>
        <end position="211"/>
    </location>
</feature>
<dbReference type="InterPro" id="IPR002816">
    <property type="entry name" value="TraB/PrgY/GumN_fam"/>
</dbReference>